<reference evidence="1" key="1">
    <citation type="journal article" date="2018" name="J. Virol.">
        <title>Analysis of fitness trade-offs in the host range expansion of an RNA virus, tobacco mild green mosaic virus.</title>
        <authorList>
            <person name="Bera S."/>
            <person name="Fraile A."/>
            <person name="Garcia-Arenal F."/>
        </authorList>
    </citation>
    <scope>NUCLEOTIDE SEQUENCE</scope>
    <source>
        <strain evidence="1">Ng92/73</strain>
    </source>
</reference>
<organismHost>
    <name type="scientific">Nicotiana tabacum</name>
    <name type="common">Common tobacco</name>
    <dbReference type="NCBI Taxonomy" id="4097"/>
</organismHost>
<organism evidence="1">
    <name type="scientific">Tobacco mild green mosaic virus</name>
    <name type="common">TMGMV</name>
    <name type="synonym">TMV strain U2</name>
    <dbReference type="NCBI Taxonomy" id="12241"/>
    <lineage>
        <taxon>Viruses</taxon>
        <taxon>Riboviria</taxon>
        <taxon>Orthornavirae</taxon>
        <taxon>Kitrinoviricota</taxon>
        <taxon>Alsuviricetes</taxon>
        <taxon>Martellivirales</taxon>
        <taxon>Virgaviridae</taxon>
        <taxon>Tobamovirus</taxon>
        <taxon>Tobamovirus mititessellati</taxon>
    </lineage>
</organism>
<accession>A0A386TTW4</accession>
<proteinExistence type="predicted"/>
<organismHost>
    <name type="scientific">Capsicum annuum</name>
    <name type="common">Capsicum pepper</name>
    <dbReference type="NCBI Taxonomy" id="4072"/>
</organismHost>
<organismHost>
    <name type="scientific">Eryngium planum</name>
    <dbReference type="NCBI Taxonomy" id="43071"/>
</organismHost>
<sequence length="46" mass="5417">MTSLSRHRVRFNQYALYNQLFEPICLLKFRLCRSCAANQSVHKCIG</sequence>
<name>A0A386TTW4_TMGMV</name>
<dbReference type="EMBL" id="MH730970">
    <property type="protein sequence ID" value="AYE91501.1"/>
    <property type="molecule type" value="Genomic_RNA"/>
</dbReference>
<evidence type="ECO:0000313" key="1">
    <source>
        <dbReference type="EMBL" id="AYE91501.1"/>
    </source>
</evidence>
<organismHost>
    <name type="scientific">Nicotiana glauca</name>
    <name type="common">Glaucous tobacco</name>
    <name type="synonym">Tree tobacco</name>
    <dbReference type="NCBI Taxonomy" id="4090"/>
</organismHost>
<protein>
    <submittedName>
        <fullName evidence="1">5.06 kDa protein</fullName>
    </submittedName>
</protein>